<reference evidence="7" key="1">
    <citation type="journal article" date="2019" name="Int. J. Syst. Evol. Microbiol.">
        <title>The Global Catalogue of Microorganisms (GCM) 10K type strain sequencing project: providing services to taxonomists for standard genome sequencing and annotation.</title>
        <authorList>
            <consortium name="The Broad Institute Genomics Platform"/>
            <consortium name="The Broad Institute Genome Sequencing Center for Infectious Disease"/>
            <person name="Wu L."/>
            <person name="Ma J."/>
        </authorList>
    </citation>
    <scope>NUCLEOTIDE SEQUENCE [LARGE SCALE GENOMIC DNA]</scope>
    <source>
        <strain evidence="7">JCM 9377</strain>
    </source>
</reference>
<sequence length="178" mass="19313">MLAAALDLFSRHGVSGTSLQMIADEIGVTKAAVYHQFPCKDDIVHAVIAPALEQLGRVTAEAERLRGRSARAEAVLAGIVDLVVRNRRLTAVMHSDPAILDPLFRTPQMQELERRVFELLAGPDPDAEALTATVMISGGLMVATTSPFLEGFDEDALRAHLLSNARRLLRLRPPAARS</sequence>
<dbReference type="InterPro" id="IPR050109">
    <property type="entry name" value="HTH-type_TetR-like_transc_reg"/>
</dbReference>
<feature type="DNA-binding region" description="H-T-H motif" evidence="4">
    <location>
        <begin position="18"/>
        <end position="37"/>
    </location>
</feature>
<evidence type="ECO:0000256" key="4">
    <source>
        <dbReference type="PROSITE-ProRule" id="PRU00335"/>
    </source>
</evidence>
<dbReference type="Pfam" id="PF00440">
    <property type="entry name" value="TetR_N"/>
    <property type="match status" value="1"/>
</dbReference>
<accession>A0ABP6QC45</accession>
<proteinExistence type="predicted"/>
<keyword evidence="7" id="KW-1185">Reference proteome</keyword>
<keyword evidence="3" id="KW-0804">Transcription</keyword>
<dbReference type="SUPFAM" id="SSF46689">
    <property type="entry name" value="Homeodomain-like"/>
    <property type="match status" value="1"/>
</dbReference>
<dbReference type="InterPro" id="IPR001647">
    <property type="entry name" value="HTH_TetR"/>
</dbReference>
<dbReference type="InterPro" id="IPR009057">
    <property type="entry name" value="Homeodomain-like_sf"/>
</dbReference>
<dbReference type="PANTHER" id="PTHR30055">
    <property type="entry name" value="HTH-TYPE TRANSCRIPTIONAL REGULATOR RUTR"/>
    <property type="match status" value="1"/>
</dbReference>
<evidence type="ECO:0000313" key="6">
    <source>
        <dbReference type="EMBL" id="GAA3218975.1"/>
    </source>
</evidence>
<comment type="caution">
    <text evidence="6">The sequence shown here is derived from an EMBL/GenBank/DDBJ whole genome shotgun (WGS) entry which is preliminary data.</text>
</comment>
<feature type="domain" description="HTH tetR-type" evidence="5">
    <location>
        <begin position="1"/>
        <end position="55"/>
    </location>
</feature>
<name>A0ABP6QC45_9ACTN</name>
<protein>
    <submittedName>
        <fullName evidence="6">TetR/AcrR family transcriptional regulator</fullName>
    </submittedName>
</protein>
<organism evidence="6 7">
    <name type="scientific">Actinocorallia longicatena</name>
    <dbReference type="NCBI Taxonomy" id="111803"/>
    <lineage>
        <taxon>Bacteria</taxon>
        <taxon>Bacillati</taxon>
        <taxon>Actinomycetota</taxon>
        <taxon>Actinomycetes</taxon>
        <taxon>Streptosporangiales</taxon>
        <taxon>Thermomonosporaceae</taxon>
        <taxon>Actinocorallia</taxon>
    </lineage>
</organism>
<evidence type="ECO:0000259" key="5">
    <source>
        <dbReference type="PROSITE" id="PS50977"/>
    </source>
</evidence>
<keyword evidence="2 4" id="KW-0238">DNA-binding</keyword>
<dbReference type="PROSITE" id="PS50977">
    <property type="entry name" value="HTH_TETR_2"/>
    <property type="match status" value="1"/>
</dbReference>
<dbReference type="PANTHER" id="PTHR30055:SF234">
    <property type="entry name" value="HTH-TYPE TRANSCRIPTIONAL REGULATOR BETI"/>
    <property type="match status" value="1"/>
</dbReference>
<gene>
    <name evidence="6" type="ORF">GCM10010468_42770</name>
</gene>
<evidence type="ECO:0000256" key="1">
    <source>
        <dbReference type="ARBA" id="ARBA00023015"/>
    </source>
</evidence>
<dbReference type="Proteomes" id="UP001501237">
    <property type="component" value="Unassembled WGS sequence"/>
</dbReference>
<evidence type="ECO:0000256" key="3">
    <source>
        <dbReference type="ARBA" id="ARBA00023163"/>
    </source>
</evidence>
<evidence type="ECO:0000256" key="2">
    <source>
        <dbReference type="ARBA" id="ARBA00023125"/>
    </source>
</evidence>
<dbReference type="Gene3D" id="1.10.357.10">
    <property type="entry name" value="Tetracycline Repressor, domain 2"/>
    <property type="match status" value="1"/>
</dbReference>
<dbReference type="PRINTS" id="PR00455">
    <property type="entry name" value="HTHTETR"/>
</dbReference>
<evidence type="ECO:0000313" key="7">
    <source>
        <dbReference type="Proteomes" id="UP001501237"/>
    </source>
</evidence>
<keyword evidence="1" id="KW-0805">Transcription regulation</keyword>
<dbReference type="EMBL" id="BAAAUV010000010">
    <property type="protein sequence ID" value="GAA3218975.1"/>
    <property type="molecule type" value="Genomic_DNA"/>
</dbReference>